<dbReference type="AlphaFoldDB" id="A0A926HUC9"/>
<evidence type="ECO:0000256" key="2">
    <source>
        <dbReference type="PIRSR" id="PIRSR018571-1"/>
    </source>
</evidence>
<organism evidence="4 5">
    <name type="scientific">Feifania hominis</name>
    <dbReference type="NCBI Taxonomy" id="2763660"/>
    <lineage>
        <taxon>Bacteria</taxon>
        <taxon>Bacillati</taxon>
        <taxon>Bacillota</taxon>
        <taxon>Clostridia</taxon>
        <taxon>Eubacteriales</taxon>
        <taxon>Feifaniaceae</taxon>
        <taxon>Feifania</taxon>
    </lineage>
</organism>
<keyword evidence="1" id="KW-0378">Hydrolase</keyword>
<protein>
    <recommendedName>
        <fullName evidence="1">Sporulation sigma-E factor-processing peptidase</fullName>
        <ecNumber evidence="1">3.4.23.-</ecNumber>
    </recommendedName>
    <alternativeName>
        <fullName evidence="1">Membrane-associated aspartic protease</fullName>
    </alternativeName>
    <alternativeName>
        <fullName evidence="1">Stage II sporulation protein GA</fullName>
    </alternativeName>
</protein>
<comment type="similarity">
    <text evidence="1">Belongs to the peptidase U4 family.</text>
</comment>
<evidence type="ECO:0000313" key="4">
    <source>
        <dbReference type="EMBL" id="MBC8536163.1"/>
    </source>
</evidence>
<keyword evidence="1" id="KW-1003">Cell membrane</keyword>
<comment type="function">
    <text evidence="1">Probable aspartic protease that is responsible for the proteolytic cleavage of the RNA polymerase sigma E factor (SigE/spoIIGB) to yield the active peptide in the mother cell during sporulation. Responds to a signal from the forespore that is triggered by the extracellular signal protein SpoIIR.</text>
</comment>
<dbReference type="RefSeq" id="WP_249299915.1">
    <property type="nucleotide sequence ID" value="NZ_JACRSP010000002.1"/>
</dbReference>
<name>A0A926HUC9_9FIRM</name>
<keyword evidence="1" id="KW-0645">Protease</keyword>
<comment type="subcellular location">
    <subcellularLocation>
        <location evidence="1">Cell membrane</location>
    </subcellularLocation>
</comment>
<feature type="transmembrane region" description="Helical" evidence="3">
    <location>
        <begin position="123"/>
        <end position="144"/>
    </location>
</feature>
<dbReference type="EC" id="3.4.23.-" evidence="1"/>
<reference evidence="4" key="1">
    <citation type="submission" date="2020-08" db="EMBL/GenBank/DDBJ databases">
        <title>Genome public.</title>
        <authorList>
            <person name="Liu C."/>
            <person name="Sun Q."/>
        </authorList>
    </citation>
    <scope>NUCLEOTIDE SEQUENCE</scope>
    <source>
        <strain evidence="4">BX7</strain>
    </source>
</reference>
<keyword evidence="1" id="KW-0749">Sporulation</keyword>
<gene>
    <name evidence="4" type="ORF">H8695_05590</name>
</gene>
<proteinExistence type="inferred from homology"/>
<dbReference type="InterPro" id="IPR005081">
    <property type="entry name" value="SpoIIGA"/>
</dbReference>
<keyword evidence="5" id="KW-1185">Reference proteome</keyword>
<keyword evidence="1" id="KW-0064">Aspartyl protease</keyword>
<evidence type="ECO:0000256" key="3">
    <source>
        <dbReference type="SAM" id="Phobius"/>
    </source>
</evidence>
<feature type="transmembrane region" description="Helical" evidence="3">
    <location>
        <begin position="90"/>
        <end position="111"/>
    </location>
</feature>
<dbReference type="Pfam" id="PF03419">
    <property type="entry name" value="Peptidase_U4"/>
    <property type="match status" value="1"/>
</dbReference>
<sequence>MERTIYVDVLFLVNLIINYLNLWLTASVAKLEYRRPRLFLGALLGSLYAVLIFLPSMKLFYTLVFKVLFSAKMVKVSFQTGGRRQFFKVLLCFYAINVGMGGGIYWLYYFVGTGDSFLMKNGVAYLELSPSVFAAAFCVTFFLLKLSYRIFTRGRGAEKQVRKATITVGERSVTLTALIDTGNSLRDPVTRRPIVLAPLDRVRTLIPIECRSCFEGGFVRGTVTTLPNEEWTLRFKLIPYSTIESEGGLLPAFRCDRLEILEKSSTRIYENIVVAVTDRPIGDGDFDSLLSAEFALTI</sequence>
<dbReference type="GO" id="GO:0030435">
    <property type="term" value="P:sporulation resulting in formation of a cellular spore"/>
    <property type="evidence" value="ECO:0007669"/>
    <property type="project" value="UniProtKB-KW"/>
</dbReference>
<comment type="caution">
    <text evidence="4">The sequence shown here is derived from an EMBL/GenBank/DDBJ whole genome shotgun (WGS) entry which is preliminary data.</text>
</comment>
<keyword evidence="3" id="KW-1133">Transmembrane helix</keyword>
<dbReference type="GO" id="GO:0030436">
    <property type="term" value="P:asexual sporulation"/>
    <property type="evidence" value="ECO:0007669"/>
    <property type="project" value="InterPro"/>
</dbReference>
<accession>A0A926HUC9</accession>
<dbReference type="Proteomes" id="UP000620366">
    <property type="component" value="Unassembled WGS sequence"/>
</dbReference>
<dbReference type="GO" id="GO:0005886">
    <property type="term" value="C:plasma membrane"/>
    <property type="evidence" value="ECO:0007669"/>
    <property type="project" value="UniProtKB-SubCell"/>
</dbReference>
<dbReference type="PIRSF" id="PIRSF018571">
    <property type="entry name" value="SpoIIGA"/>
    <property type="match status" value="1"/>
</dbReference>
<keyword evidence="1 3" id="KW-0472">Membrane</keyword>
<dbReference type="EMBL" id="JACRSP010000002">
    <property type="protein sequence ID" value="MBC8536163.1"/>
    <property type="molecule type" value="Genomic_DNA"/>
</dbReference>
<feature type="transmembrane region" description="Helical" evidence="3">
    <location>
        <begin position="6"/>
        <end position="26"/>
    </location>
</feature>
<dbReference type="GO" id="GO:0004190">
    <property type="term" value="F:aspartic-type endopeptidase activity"/>
    <property type="evidence" value="ECO:0007669"/>
    <property type="project" value="UniProtKB-KW"/>
</dbReference>
<dbReference type="GO" id="GO:0006508">
    <property type="term" value="P:proteolysis"/>
    <property type="evidence" value="ECO:0007669"/>
    <property type="project" value="UniProtKB-KW"/>
</dbReference>
<keyword evidence="3" id="KW-0812">Transmembrane</keyword>
<evidence type="ECO:0000256" key="1">
    <source>
        <dbReference type="PIRNR" id="PIRNR018571"/>
    </source>
</evidence>
<evidence type="ECO:0000313" key="5">
    <source>
        <dbReference type="Proteomes" id="UP000620366"/>
    </source>
</evidence>
<feature type="active site" evidence="2">
    <location>
        <position position="180"/>
    </location>
</feature>